<evidence type="ECO:0008006" key="4">
    <source>
        <dbReference type="Google" id="ProtNLM"/>
    </source>
</evidence>
<keyword evidence="1" id="KW-0732">Signal</keyword>
<reference evidence="2" key="1">
    <citation type="submission" date="2023-03" db="EMBL/GenBank/DDBJ databases">
        <title>Massive genome expansion in bonnet fungi (Mycena s.s.) driven by repeated elements and novel gene families across ecological guilds.</title>
        <authorList>
            <consortium name="Lawrence Berkeley National Laboratory"/>
            <person name="Harder C.B."/>
            <person name="Miyauchi S."/>
            <person name="Viragh M."/>
            <person name="Kuo A."/>
            <person name="Thoen E."/>
            <person name="Andreopoulos B."/>
            <person name="Lu D."/>
            <person name="Skrede I."/>
            <person name="Drula E."/>
            <person name="Henrissat B."/>
            <person name="Morin E."/>
            <person name="Kohler A."/>
            <person name="Barry K."/>
            <person name="LaButti K."/>
            <person name="Morin E."/>
            <person name="Salamov A."/>
            <person name="Lipzen A."/>
            <person name="Mereny Z."/>
            <person name="Hegedus B."/>
            <person name="Baldrian P."/>
            <person name="Stursova M."/>
            <person name="Weitz H."/>
            <person name="Taylor A."/>
            <person name="Grigoriev I.V."/>
            <person name="Nagy L.G."/>
            <person name="Martin F."/>
            <person name="Kauserud H."/>
        </authorList>
    </citation>
    <scope>NUCLEOTIDE SEQUENCE</scope>
    <source>
        <strain evidence="2">CBHHK182m</strain>
    </source>
</reference>
<evidence type="ECO:0000313" key="2">
    <source>
        <dbReference type="EMBL" id="KAJ7770530.1"/>
    </source>
</evidence>
<gene>
    <name evidence="2" type="ORF">B0H16DRAFT_1306581</name>
</gene>
<evidence type="ECO:0000313" key="3">
    <source>
        <dbReference type="Proteomes" id="UP001215598"/>
    </source>
</evidence>
<dbReference type="EMBL" id="JARKIB010000016">
    <property type="protein sequence ID" value="KAJ7770530.1"/>
    <property type="molecule type" value="Genomic_DNA"/>
</dbReference>
<evidence type="ECO:0000256" key="1">
    <source>
        <dbReference type="SAM" id="SignalP"/>
    </source>
</evidence>
<keyword evidence="3" id="KW-1185">Reference proteome</keyword>
<dbReference type="Proteomes" id="UP001215598">
    <property type="component" value="Unassembled WGS sequence"/>
</dbReference>
<accession>A0AAD7NQ80</accession>
<sequence length="372" mass="38531">MSPTALTSSISRVAVTLLSTTTLLSVTTAQQSKYPATPLVSKHYAYPTGIPYQVDTDTQLIRGGQSGYNQCNSSTEGQTSLCQTSFLNHLDDFCLWAPMKPNSTIADTEGEEVAWCTKPGRGTRLIPPGALQGVQYMKTPAYVQVVGFIDQTLIDIEAGDSGGELDPHGADLRGNPLGGLVYSTAFGKDNNSYTQVIEWHNFMGGSQFCFKACDPANPDAQNYCEHKLDRIGCAYNAPNNAQNGTFEACLGDNQDFPGIYTENGAVMTYTQPPESLGPISTLPYQPKVPASSSCTPYPSTLLYSASASSTATGSSASGSGNGAARVTGSAASGSGASAGASATGTASGAEALRVGVVSGALGLLFAGVVFLS</sequence>
<organism evidence="2 3">
    <name type="scientific">Mycena metata</name>
    <dbReference type="NCBI Taxonomy" id="1033252"/>
    <lineage>
        <taxon>Eukaryota</taxon>
        <taxon>Fungi</taxon>
        <taxon>Dikarya</taxon>
        <taxon>Basidiomycota</taxon>
        <taxon>Agaricomycotina</taxon>
        <taxon>Agaricomycetes</taxon>
        <taxon>Agaricomycetidae</taxon>
        <taxon>Agaricales</taxon>
        <taxon>Marasmiineae</taxon>
        <taxon>Mycenaceae</taxon>
        <taxon>Mycena</taxon>
    </lineage>
</organism>
<feature type="chain" id="PRO_5042097145" description="Macrofage activating glycoprotein" evidence="1">
    <location>
        <begin position="30"/>
        <end position="372"/>
    </location>
</feature>
<dbReference type="AlphaFoldDB" id="A0AAD7NQ80"/>
<protein>
    <recommendedName>
        <fullName evidence="4">Macrofage activating glycoprotein</fullName>
    </recommendedName>
</protein>
<name>A0AAD7NQ80_9AGAR</name>
<feature type="signal peptide" evidence="1">
    <location>
        <begin position="1"/>
        <end position="29"/>
    </location>
</feature>
<comment type="caution">
    <text evidence="2">The sequence shown here is derived from an EMBL/GenBank/DDBJ whole genome shotgun (WGS) entry which is preliminary data.</text>
</comment>
<proteinExistence type="predicted"/>